<proteinExistence type="predicted"/>
<dbReference type="RefSeq" id="WP_063499563.1">
    <property type="nucleotide sequence ID" value="NZ_CP014579.1"/>
</dbReference>
<dbReference type="AlphaFoldDB" id="A0A160FTP7"/>
<keyword evidence="2" id="KW-1185">Reference proteome</keyword>
<evidence type="ECO:0000313" key="2">
    <source>
        <dbReference type="Proteomes" id="UP000076852"/>
    </source>
</evidence>
<dbReference type="Proteomes" id="UP000076852">
    <property type="component" value="Chromosome 2"/>
</dbReference>
<name>A0A160FTP7_9BURK</name>
<reference evidence="1 2" key="1">
    <citation type="journal article" date="2016" name="Gene">
        <title>PacBio SMRT assembly of a complex multi-replicon genome reveals chlorocatechol degradative operon in a region of genome plasticity.</title>
        <authorList>
            <person name="Ricker N."/>
            <person name="Shen S.Y."/>
            <person name="Goordial J."/>
            <person name="Jin S."/>
            <person name="Fulthorpe R.R."/>
        </authorList>
    </citation>
    <scope>NUCLEOTIDE SEQUENCE [LARGE SCALE GENOMIC DNA]</scope>
    <source>
        <strain evidence="1 2">OLGA172</strain>
    </source>
</reference>
<gene>
    <name evidence="1" type="ORF">AYM40_29190</name>
</gene>
<protein>
    <submittedName>
        <fullName evidence="1">Uncharacterized protein</fullName>
    </submittedName>
</protein>
<evidence type="ECO:0000313" key="1">
    <source>
        <dbReference type="EMBL" id="ANB76324.1"/>
    </source>
</evidence>
<dbReference type="KEGG" id="buz:AYM40_29190"/>
<sequence>MLIDGPAPLRRESDDGELFSYLVHLGVHRSNSRRVPIARFDVVLRSGVLNASVLLVDSPRFDIEPLIYKPEDGIWDVARLVLSALLTPLHSI</sequence>
<dbReference type="EMBL" id="CP014579">
    <property type="protein sequence ID" value="ANB76324.1"/>
    <property type="molecule type" value="Genomic_DNA"/>
</dbReference>
<accession>A0A160FTP7</accession>
<organism evidence="1 2">
    <name type="scientific">Paraburkholderia phytofirmans OLGA172</name>
    <dbReference type="NCBI Taxonomy" id="1417228"/>
    <lineage>
        <taxon>Bacteria</taxon>
        <taxon>Pseudomonadati</taxon>
        <taxon>Pseudomonadota</taxon>
        <taxon>Betaproteobacteria</taxon>
        <taxon>Burkholderiales</taxon>
        <taxon>Burkholderiaceae</taxon>
        <taxon>Paraburkholderia</taxon>
    </lineage>
</organism>